<dbReference type="AlphaFoldDB" id="A0A3B0W3Z7"/>
<gene>
    <name evidence="1" type="ORF">MNBD_GAMMA04-1677</name>
</gene>
<name>A0A3B0W3Z7_9ZZZZ</name>
<reference evidence="1" key="1">
    <citation type="submission" date="2018-06" db="EMBL/GenBank/DDBJ databases">
        <authorList>
            <person name="Zhirakovskaya E."/>
        </authorList>
    </citation>
    <scope>NUCLEOTIDE SEQUENCE</scope>
</reference>
<dbReference type="EMBL" id="UOFB01000015">
    <property type="protein sequence ID" value="VAW43989.1"/>
    <property type="molecule type" value="Genomic_DNA"/>
</dbReference>
<protein>
    <submittedName>
        <fullName evidence="1">Uncharacterized protein</fullName>
    </submittedName>
</protein>
<organism evidence="1">
    <name type="scientific">hydrothermal vent metagenome</name>
    <dbReference type="NCBI Taxonomy" id="652676"/>
    <lineage>
        <taxon>unclassified sequences</taxon>
        <taxon>metagenomes</taxon>
        <taxon>ecological metagenomes</taxon>
    </lineage>
</organism>
<accession>A0A3B0W3Z7</accession>
<sequence>MIFTEGDLKFDFSGAIDAFKFDDREPESPHYHGLSHCGMKAVDFIIERQEDWLFVEVKDYNHPSSSNNFDGNEKEIAQLILGLAKKYRDTFLYRWAEEKIDKPIRYICLVELSSPSTILMDKLKNKIPDNKPERWNRPIVKSVVVMNMREWNACFTTWPVTRVSEAL</sequence>
<proteinExistence type="predicted"/>
<evidence type="ECO:0000313" key="1">
    <source>
        <dbReference type="EMBL" id="VAW43989.1"/>
    </source>
</evidence>